<sequence length="562" mass="62337">MPRHAPQPIISENTTSRPADEQPTEDSRRSSRATETGTSMKQEQEAYCMFVKDCDTGSQLRKAISHLFGRNKACTLRIPKHVWVYYCRKHYQRIRYRNAKTYPLNQMELVKLQILRLQAWSEENRKQNNGAYIRMWTLSLRKREQSRIENGGGAVEETAIHDPRSIAGTAVPEWLIQRVASGYTTEAILDVAERLHKEIKDGQLAQVPEIEFLPDIVEADSGAGSKSSRNGRRQSRISSSSSGIKTPKRKAPESLDFGHRDSVYPDGRAGEYYPAPPQQHLHHHHGHYPPPGEQSYGVVSPSGKRARLVRGPHSYGPPHPDSAQLPPLASALSYSEMQPPLPQAARAPNVVVPRIQPPAYRRGSHNYGTASPPDSYYPGQPLPSGPQRWDGYESSPHSARSDSAYALSNGEFRQGGPPPPHPGQHGQQPLPPISAQLEGRFPRAPAETRGRPHHWRSASAYVPGDHRGASMPSGRPLSSGHDAPQHLPPPLPSGYSREYEQVPPHHYGPEREQYAYAWPRGHAGSQPPPHAPRHAGPPGPPPPPGLGEESWSREGRVVYGRP</sequence>
<comment type="caution">
    <text evidence="2">The sequence shown here is derived from an EMBL/GenBank/DDBJ whole genome shotgun (WGS) entry which is preliminary data.</text>
</comment>
<accession>A0A545URG9</accession>
<dbReference type="EMBL" id="SPUK01000016">
    <property type="protein sequence ID" value="TQV92033.1"/>
    <property type="molecule type" value="Genomic_DNA"/>
</dbReference>
<feature type="compositionally biased region" description="Basic and acidic residues" evidence="1">
    <location>
        <begin position="250"/>
        <end position="263"/>
    </location>
</feature>
<feature type="region of interest" description="Disordered" evidence="1">
    <location>
        <begin position="358"/>
        <end position="562"/>
    </location>
</feature>
<proteinExistence type="predicted"/>
<dbReference type="STRING" id="43265.A0A545URG9"/>
<gene>
    <name evidence="2" type="ORF">IF1G_09105</name>
</gene>
<name>A0A545URG9_9HYPO</name>
<reference evidence="2 3" key="1">
    <citation type="journal article" date="2019" name="Appl. Microbiol. Biotechnol.">
        <title>Genome sequence of Isaria javanica and comparative genome analysis insights into family S53 peptidase evolution in fungal entomopathogens.</title>
        <authorList>
            <person name="Lin R."/>
            <person name="Zhang X."/>
            <person name="Xin B."/>
            <person name="Zou M."/>
            <person name="Gao Y."/>
            <person name="Qin F."/>
            <person name="Hu Q."/>
            <person name="Xie B."/>
            <person name="Cheng X."/>
        </authorList>
    </citation>
    <scope>NUCLEOTIDE SEQUENCE [LARGE SCALE GENOMIC DNA]</scope>
    <source>
        <strain evidence="2 3">IJ1G</strain>
    </source>
</reference>
<dbReference type="OrthoDB" id="4161595at2759"/>
<protein>
    <submittedName>
        <fullName evidence="2">ORP1-like protein</fullName>
    </submittedName>
</protein>
<feature type="compositionally biased region" description="Pro residues" evidence="1">
    <location>
        <begin position="526"/>
        <end position="545"/>
    </location>
</feature>
<keyword evidence="3" id="KW-1185">Reference proteome</keyword>
<feature type="region of interest" description="Disordered" evidence="1">
    <location>
        <begin position="1"/>
        <end position="40"/>
    </location>
</feature>
<feature type="region of interest" description="Disordered" evidence="1">
    <location>
        <begin position="220"/>
        <end position="326"/>
    </location>
</feature>
<dbReference type="Proteomes" id="UP000315783">
    <property type="component" value="Unassembled WGS sequence"/>
</dbReference>
<evidence type="ECO:0000313" key="3">
    <source>
        <dbReference type="Proteomes" id="UP000315783"/>
    </source>
</evidence>
<dbReference type="AlphaFoldDB" id="A0A545URG9"/>
<evidence type="ECO:0000256" key="1">
    <source>
        <dbReference type="SAM" id="MobiDB-lite"/>
    </source>
</evidence>
<organism evidence="2 3">
    <name type="scientific">Cordyceps javanica</name>
    <dbReference type="NCBI Taxonomy" id="43265"/>
    <lineage>
        <taxon>Eukaryota</taxon>
        <taxon>Fungi</taxon>
        <taxon>Dikarya</taxon>
        <taxon>Ascomycota</taxon>
        <taxon>Pezizomycotina</taxon>
        <taxon>Sordariomycetes</taxon>
        <taxon>Hypocreomycetidae</taxon>
        <taxon>Hypocreales</taxon>
        <taxon>Cordycipitaceae</taxon>
        <taxon>Cordyceps</taxon>
    </lineage>
</organism>
<evidence type="ECO:0000313" key="2">
    <source>
        <dbReference type="EMBL" id="TQV92033.1"/>
    </source>
</evidence>